<proteinExistence type="predicted"/>
<dbReference type="AlphaFoldDB" id="A0A974C1K2"/>
<evidence type="ECO:0000313" key="2">
    <source>
        <dbReference type="Proteomes" id="UP000694892"/>
    </source>
</evidence>
<organism evidence="1 2">
    <name type="scientific">Xenopus laevis</name>
    <name type="common">African clawed frog</name>
    <dbReference type="NCBI Taxonomy" id="8355"/>
    <lineage>
        <taxon>Eukaryota</taxon>
        <taxon>Metazoa</taxon>
        <taxon>Chordata</taxon>
        <taxon>Craniata</taxon>
        <taxon>Vertebrata</taxon>
        <taxon>Euteleostomi</taxon>
        <taxon>Amphibia</taxon>
        <taxon>Batrachia</taxon>
        <taxon>Anura</taxon>
        <taxon>Pipoidea</taxon>
        <taxon>Pipidae</taxon>
        <taxon>Xenopodinae</taxon>
        <taxon>Xenopus</taxon>
        <taxon>Xenopus</taxon>
    </lineage>
</organism>
<reference evidence="2" key="1">
    <citation type="journal article" date="2016" name="Nature">
        <title>Genome evolution in the allotetraploid frog Xenopus laevis.</title>
        <authorList>
            <person name="Session A.M."/>
            <person name="Uno Y."/>
            <person name="Kwon T."/>
            <person name="Chapman J.A."/>
            <person name="Toyoda A."/>
            <person name="Takahashi S."/>
            <person name="Fukui A."/>
            <person name="Hikosaka A."/>
            <person name="Suzuki A."/>
            <person name="Kondo M."/>
            <person name="van Heeringen S.J."/>
            <person name="Quigley I."/>
            <person name="Heinz S."/>
            <person name="Ogino H."/>
            <person name="Ochi H."/>
            <person name="Hellsten U."/>
            <person name="Lyons J.B."/>
            <person name="Simakov O."/>
            <person name="Putnam N."/>
            <person name="Stites J."/>
            <person name="Kuroki Y."/>
            <person name="Tanaka T."/>
            <person name="Michiue T."/>
            <person name="Watanabe M."/>
            <person name="Bogdanovic O."/>
            <person name="Lister R."/>
            <person name="Georgiou G."/>
            <person name="Paranjpe S.S."/>
            <person name="van Kruijsbergen I."/>
            <person name="Shu S."/>
            <person name="Carlson J."/>
            <person name="Kinoshita T."/>
            <person name="Ohta Y."/>
            <person name="Mawaribuchi S."/>
            <person name="Jenkins J."/>
            <person name="Grimwood J."/>
            <person name="Schmutz J."/>
            <person name="Mitros T."/>
            <person name="Mozaffari S.V."/>
            <person name="Suzuki Y."/>
            <person name="Haramoto Y."/>
            <person name="Yamamoto T.S."/>
            <person name="Takagi C."/>
            <person name="Heald R."/>
            <person name="Miller K."/>
            <person name="Haudenschild C."/>
            <person name="Kitzman J."/>
            <person name="Nakayama T."/>
            <person name="Izutsu Y."/>
            <person name="Robert J."/>
            <person name="Fortriede J."/>
            <person name="Burns K."/>
            <person name="Lotay V."/>
            <person name="Karimi K."/>
            <person name="Yasuoka Y."/>
            <person name="Dichmann D.S."/>
            <person name="Flajnik M.F."/>
            <person name="Houston D.W."/>
            <person name="Shendure J."/>
            <person name="DuPasquier L."/>
            <person name="Vize P.D."/>
            <person name="Zorn A.M."/>
            <person name="Ito M."/>
            <person name="Marcotte E.M."/>
            <person name="Wallingford J.B."/>
            <person name="Ito Y."/>
            <person name="Asashima M."/>
            <person name="Ueno N."/>
            <person name="Matsuda Y."/>
            <person name="Veenstra G.J."/>
            <person name="Fujiyama A."/>
            <person name="Harland R.M."/>
            <person name="Taira M."/>
            <person name="Rokhsar D.S."/>
        </authorList>
    </citation>
    <scope>NUCLEOTIDE SEQUENCE [LARGE SCALE GENOMIC DNA]</scope>
    <source>
        <strain evidence="2">J</strain>
    </source>
</reference>
<sequence>MNPELIPSLHISLSSCLMLSFDPFCRNKGRFMYKVKGRLCLLMQLNKFLFFEEGGPYYTWLLFRVSGRRLLSTVIKERKKKAGTLSIISCSS</sequence>
<name>A0A974C1K2_XENLA</name>
<evidence type="ECO:0000313" key="1">
    <source>
        <dbReference type="EMBL" id="OCT64824.1"/>
    </source>
</evidence>
<protein>
    <submittedName>
        <fullName evidence="1">Uncharacterized protein</fullName>
    </submittedName>
</protein>
<dbReference type="EMBL" id="CM004481">
    <property type="protein sequence ID" value="OCT64824.1"/>
    <property type="molecule type" value="Genomic_DNA"/>
</dbReference>
<accession>A0A974C1K2</accession>
<dbReference type="Proteomes" id="UP000694892">
    <property type="component" value="Chromosome 8S"/>
</dbReference>
<gene>
    <name evidence="1" type="ORF">XELAEV_18041063mg</name>
</gene>